<dbReference type="InterPro" id="IPR013715">
    <property type="entry name" value="DUF1746"/>
</dbReference>
<dbReference type="GO" id="GO:0032933">
    <property type="term" value="P:SREBP signaling pathway"/>
    <property type="evidence" value="ECO:0007669"/>
    <property type="project" value="InterPro"/>
</dbReference>
<dbReference type="PANTHER" id="PTHR39405:SF1">
    <property type="entry name" value="DSC E3 UBIQUITIN LIGASE COMPLEX SUBUNIT 4"/>
    <property type="match status" value="1"/>
</dbReference>
<name>A0A9P6C3R9_9AGAR</name>
<feature type="compositionally biased region" description="Basic and acidic residues" evidence="1">
    <location>
        <begin position="170"/>
        <end position="183"/>
    </location>
</feature>
<comment type="caution">
    <text evidence="4">The sequence shown here is derived from an EMBL/GenBank/DDBJ whole genome shotgun (WGS) entry which is preliminary data.</text>
</comment>
<feature type="transmembrane region" description="Helical" evidence="2">
    <location>
        <begin position="59"/>
        <end position="78"/>
    </location>
</feature>
<dbReference type="AlphaFoldDB" id="A0A9P6C3R9"/>
<gene>
    <name evidence="4" type="ORF">P691DRAFT_810354</name>
</gene>
<evidence type="ECO:0000313" key="4">
    <source>
        <dbReference type="EMBL" id="KAF9450412.1"/>
    </source>
</evidence>
<dbReference type="EMBL" id="MU151105">
    <property type="protein sequence ID" value="KAF9450412.1"/>
    <property type="molecule type" value="Genomic_DNA"/>
</dbReference>
<dbReference type="Proteomes" id="UP000807342">
    <property type="component" value="Unassembled WGS sequence"/>
</dbReference>
<feature type="compositionally biased region" description="Gly residues" evidence="1">
    <location>
        <begin position="256"/>
        <end position="276"/>
    </location>
</feature>
<reference evidence="4" key="1">
    <citation type="submission" date="2020-11" db="EMBL/GenBank/DDBJ databases">
        <authorList>
            <consortium name="DOE Joint Genome Institute"/>
            <person name="Ahrendt S."/>
            <person name="Riley R."/>
            <person name="Andreopoulos W."/>
            <person name="Labutti K."/>
            <person name="Pangilinan J."/>
            <person name="Ruiz-Duenas F.J."/>
            <person name="Barrasa J.M."/>
            <person name="Sanchez-Garcia M."/>
            <person name="Camarero S."/>
            <person name="Miyauchi S."/>
            <person name="Serrano A."/>
            <person name="Linde D."/>
            <person name="Babiker R."/>
            <person name="Drula E."/>
            <person name="Ayuso-Fernandez I."/>
            <person name="Pacheco R."/>
            <person name="Padilla G."/>
            <person name="Ferreira P."/>
            <person name="Barriuso J."/>
            <person name="Kellner H."/>
            <person name="Castanera R."/>
            <person name="Alfaro M."/>
            <person name="Ramirez L."/>
            <person name="Pisabarro A.G."/>
            <person name="Kuo A."/>
            <person name="Tritt A."/>
            <person name="Lipzen A."/>
            <person name="He G."/>
            <person name="Yan M."/>
            <person name="Ng V."/>
            <person name="Cullen D."/>
            <person name="Martin F."/>
            <person name="Rosso M.-N."/>
            <person name="Henrissat B."/>
            <person name="Hibbett D."/>
            <person name="Martinez A.T."/>
            <person name="Grigoriev I.V."/>
        </authorList>
    </citation>
    <scope>NUCLEOTIDE SEQUENCE</scope>
    <source>
        <strain evidence="4">MF-IS2</strain>
    </source>
</reference>
<organism evidence="4 5">
    <name type="scientific">Macrolepiota fuliginosa MF-IS2</name>
    <dbReference type="NCBI Taxonomy" id="1400762"/>
    <lineage>
        <taxon>Eukaryota</taxon>
        <taxon>Fungi</taxon>
        <taxon>Dikarya</taxon>
        <taxon>Basidiomycota</taxon>
        <taxon>Agaricomycotina</taxon>
        <taxon>Agaricomycetes</taxon>
        <taxon>Agaricomycetidae</taxon>
        <taxon>Agaricales</taxon>
        <taxon>Agaricineae</taxon>
        <taxon>Agaricaceae</taxon>
        <taxon>Macrolepiota</taxon>
    </lineage>
</organism>
<accession>A0A9P6C3R9</accession>
<dbReference type="Pfam" id="PF08508">
    <property type="entry name" value="DUF1746"/>
    <property type="match status" value="1"/>
</dbReference>
<evidence type="ECO:0000256" key="1">
    <source>
        <dbReference type="SAM" id="MobiDB-lite"/>
    </source>
</evidence>
<protein>
    <recommendedName>
        <fullName evidence="3">DUF1746 domain-containing protein</fullName>
    </recommendedName>
</protein>
<dbReference type="InterPro" id="IPR038967">
    <property type="entry name" value="Dsc4-like"/>
</dbReference>
<dbReference type="OrthoDB" id="5428737at2759"/>
<evidence type="ECO:0000259" key="3">
    <source>
        <dbReference type="Pfam" id="PF08508"/>
    </source>
</evidence>
<feature type="transmembrane region" description="Helical" evidence="2">
    <location>
        <begin position="20"/>
        <end position="38"/>
    </location>
</feature>
<dbReference type="GO" id="GO:0005783">
    <property type="term" value="C:endoplasmic reticulum"/>
    <property type="evidence" value="ECO:0007669"/>
    <property type="project" value="TreeGrafter"/>
</dbReference>
<proteinExistence type="predicted"/>
<evidence type="ECO:0000313" key="5">
    <source>
        <dbReference type="Proteomes" id="UP000807342"/>
    </source>
</evidence>
<keyword evidence="2" id="KW-1133">Transmembrane helix</keyword>
<evidence type="ECO:0000256" key="2">
    <source>
        <dbReference type="SAM" id="Phobius"/>
    </source>
</evidence>
<feature type="region of interest" description="Disordered" evidence="1">
    <location>
        <begin position="236"/>
        <end position="276"/>
    </location>
</feature>
<dbReference type="GO" id="GO:0044695">
    <property type="term" value="C:Dsc E3 ubiquitin ligase complex"/>
    <property type="evidence" value="ECO:0007669"/>
    <property type="project" value="InterPro"/>
</dbReference>
<feature type="region of interest" description="Disordered" evidence="1">
    <location>
        <begin position="139"/>
        <end position="183"/>
    </location>
</feature>
<feature type="compositionally biased region" description="Low complexity" evidence="1">
    <location>
        <begin position="139"/>
        <end position="152"/>
    </location>
</feature>
<keyword evidence="2" id="KW-0812">Transmembrane</keyword>
<feature type="domain" description="DUF1746" evidence="3">
    <location>
        <begin position="15"/>
        <end position="117"/>
    </location>
</feature>
<keyword evidence="2" id="KW-0472">Membrane</keyword>
<dbReference type="PANTHER" id="PTHR39405">
    <property type="entry name" value="DSC E3 UBIQUITIN LIGASE COMPLEX SUBUNIT 4"/>
    <property type="match status" value="1"/>
</dbReference>
<sequence length="276" mass="30210">MHTRYYAQRQHLVRSLDTLVQQLLTVSFLMSPSVFIYLSRMFIQTQCGRPREFDPTYPLRFFFGLILVSNAVILWIHALQGASEGRALVIDFVGMSYVPSRLQILSLDLCILVLQLFTTTISYETQLYYTSTETDTPDVLLPDTSSLPSPSTEYAPLASDPHPLSPPESDTPHTDITKDSRKDPIPCVVDLQFAPIISRLRSPAPSIPAHSDSLLPLPNTTSLPLPAGIRMIMRANARTRRERGTGGNGTTARGGRANGDGGSGSEGGRRIPGGLG</sequence>
<keyword evidence="5" id="KW-1185">Reference proteome</keyword>